<dbReference type="Proteomes" id="UP001148737">
    <property type="component" value="Unassembled WGS sequence"/>
</dbReference>
<dbReference type="EMBL" id="JANAKD010000299">
    <property type="protein sequence ID" value="KAJ3495245.1"/>
    <property type="molecule type" value="Genomic_DNA"/>
</dbReference>
<sequence length="619" mass="69237">MPKISGTARAVAGRGKILVAVDFGTTFSSVAYIHTAELGGPHLLTSWGEGGDNTDGQVPTVLRYDNGEISGPYVWGYRAQTYAEEGEQIHEWFKLGLCDDFEERRARESELIKLYDSKTAKPPVKGEDCEKLVRDFLVGIKQAVDKKLSADELVAAMKRQYIITVPALWDYDEQEKTRSCAEKAGMGKGDEIILIPESEAAGIWAIKNMLTIAEGDTFVICDAGGGTVDLASFRVKSLSRDRRQCELIGAGAGSGGLCGSMFLNRIFEKYLEEKLRDCPSWDTEFMVDALRAFETRIKPNFSGQGKGHTIRIQGLKPSERHGIGKKNFLDLTDEEVRVNVFDKVIDKIQALVRDQITHTDGRVKEIVLAGGFGRNPYLRSKLQNLPCVARQGIRVSAFEDSSTAVVKGAVTASLVSLRKFTGVLDGAFNFMQTRSVKVGSRKAGRHYGTWAYDDFKEGDPIEKRYATPNVDFRIANKSYSMSRQMRDDGPKVARMHWFAKMNDDIPDGEAQYYDYEKITKVIPSQGVYAACLINIQIFVCEKRNPPEYQNDPTAWKITDFTLDLEGLTIPIIWLDGCRFYQASFEIEMILRATSLEFCGVFGRDTSNERRCPAKKVSFK</sequence>
<reference evidence="1" key="1">
    <citation type="submission" date="2022-07" db="EMBL/GenBank/DDBJ databases">
        <title>Genome Sequence of Lecanicillium saksenae.</title>
        <authorList>
            <person name="Buettner E."/>
        </authorList>
    </citation>
    <scope>NUCLEOTIDE SEQUENCE</scope>
    <source>
        <strain evidence="1">VT-O1</strain>
    </source>
</reference>
<name>A0ACC1QY17_9HYPO</name>
<evidence type="ECO:0000313" key="1">
    <source>
        <dbReference type="EMBL" id="KAJ3495245.1"/>
    </source>
</evidence>
<protein>
    <submittedName>
        <fullName evidence="1">Uncharacterized protein</fullName>
    </submittedName>
</protein>
<gene>
    <name evidence="1" type="ORF">NLG97_g3530</name>
</gene>
<proteinExistence type="predicted"/>
<keyword evidence="2" id="KW-1185">Reference proteome</keyword>
<comment type="caution">
    <text evidence="1">The sequence shown here is derived from an EMBL/GenBank/DDBJ whole genome shotgun (WGS) entry which is preliminary data.</text>
</comment>
<accession>A0ACC1QY17</accession>
<evidence type="ECO:0000313" key="2">
    <source>
        <dbReference type="Proteomes" id="UP001148737"/>
    </source>
</evidence>
<organism evidence="1 2">
    <name type="scientific">Lecanicillium saksenae</name>
    <dbReference type="NCBI Taxonomy" id="468837"/>
    <lineage>
        <taxon>Eukaryota</taxon>
        <taxon>Fungi</taxon>
        <taxon>Dikarya</taxon>
        <taxon>Ascomycota</taxon>
        <taxon>Pezizomycotina</taxon>
        <taxon>Sordariomycetes</taxon>
        <taxon>Hypocreomycetidae</taxon>
        <taxon>Hypocreales</taxon>
        <taxon>Cordycipitaceae</taxon>
        <taxon>Lecanicillium</taxon>
    </lineage>
</organism>